<accession>A0A920CWE8</accession>
<gene>
    <name evidence="3" type="ORF">J40TS1_48640</name>
</gene>
<dbReference type="InterPro" id="IPR024981">
    <property type="entry name" value="DUF3887"/>
</dbReference>
<keyword evidence="1" id="KW-0732">Signal</keyword>
<evidence type="ECO:0000313" key="4">
    <source>
        <dbReference type="Proteomes" id="UP000683139"/>
    </source>
</evidence>
<dbReference type="Pfam" id="PF13026">
    <property type="entry name" value="DUF3887"/>
    <property type="match status" value="1"/>
</dbReference>
<dbReference type="Gene3D" id="3.10.450.590">
    <property type="match status" value="1"/>
</dbReference>
<dbReference type="RefSeq" id="WP_213519877.1">
    <property type="nucleotide sequence ID" value="NZ_BOSE01000013.1"/>
</dbReference>
<name>A0A920CWE8_9BACL</name>
<reference evidence="3" key="1">
    <citation type="submission" date="2021-03" db="EMBL/GenBank/DDBJ databases">
        <title>Antimicrobial resistance genes in bacteria isolated from Japanese honey, and their potential for conferring macrolide and lincosamide resistance in the American foulbrood pathogen Paenibacillus larvae.</title>
        <authorList>
            <person name="Okamoto M."/>
            <person name="Kumagai M."/>
            <person name="Kanamori H."/>
            <person name="Takamatsu D."/>
        </authorList>
    </citation>
    <scope>NUCLEOTIDE SEQUENCE</scope>
    <source>
        <strain evidence="3">J40TS1</strain>
    </source>
</reference>
<evidence type="ECO:0000256" key="1">
    <source>
        <dbReference type="SAM" id="SignalP"/>
    </source>
</evidence>
<feature type="domain" description="DUF3887" evidence="2">
    <location>
        <begin position="36"/>
        <end position="124"/>
    </location>
</feature>
<dbReference type="AlphaFoldDB" id="A0A920CWE8"/>
<sequence>MKKMHVMFISICVLVLLAGCGSKVDDSTAQTYISKAEEVVQMLNNGEYESITEQFDDTMKASLSAEQLAELEPLLTASGEFKAIEKQSVEEKDGMKIVVLIANYSEEKRIFTITYDANDKIAGLFIK</sequence>
<proteinExistence type="predicted"/>
<organism evidence="3 4">
    <name type="scientific">Paenibacillus montaniterrae</name>
    <dbReference type="NCBI Taxonomy" id="429341"/>
    <lineage>
        <taxon>Bacteria</taxon>
        <taxon>Bacillati</taxon>
        <taxon>Bacillota</taxon>
        <taxon>Bacilli</taxon>
        <taxon>Bacillales</taxon>
        <taxon>Paenibacillaceae</taxon>
        <taxon>Paenibacillus</taxon>
    </lineage>
</organism>
<evidence type="ECO:0000313" key="3">
    <source>
        <dbReference type="EMBL" id="GIP19222.1"/>
    </source>
</evidence>
<feature type="chain" id="PRO_5039101765" description="DUF3887 domain-containing protein" evidence="1">
    <location>
        <begin position="19"/>
        <end position="127"/>
    </location>
</feature>
<feature type="signal peptide" evidence="1">
    <location>
        <begin position="1"/>
        <end position="18"/>
    </location>
</feature>
<dbReference type="Proteomes" id="UP000683139">
    <property type="component" value="Unassembled WGS sequence"/>
</dbReference>
<evidence type="ECO:0000259" key="2">
    <source>
        <dbReference type="Pfam" id="PF13026"/>
    </source>
</evidence>
<dbReference type="PROSITE" id="PS51257">
    <property type="entry name" value="PROKAR_LIPOPROTEIN"/>
    <property type="match status" value="1"/>
</dbReference>
<keyword evidence="4" id="KW-1185">Reference proteome</keyword>
<protein>
    <recommendedName>
        <fullName evidence="2">DUF3887 domain-containing protein</fullName>
    </recommendedName>
</protein>
<comment type="caution">
    <text evidence="3">The sequence shown here is derived from an EMBL/GenBank/DDBJ whole genome shotgun (WGS) entry which is preliminary data.</text>
</comment>
<dbReference type="EMBL" id="BOSE01000013">
    <property type="protein sequence ID" value="GIP19222.1"/>
    <property type="molecule type" value="Genomic_DNA"/>
</dbReference>